<keyword evidence="2" id="KW-1185">Reference proteome</keyword>
<name>A0A3N7HJ04_9BURK</name>
<comment type="caution">
    <text evidence="1">The sequence shown here is derived from an EMBL/GenBank/DDBJ whole genome shotgun (WGS) entry which is preliminary data.</text>
</comment>
<evidence type="ECO:0000313" key="1">
    <source>
        <dbReference type="EMBL" id="RQP22014.1"/>
    </source>
</evidence>
<dbReference type="AlphaFoldDB" id="A0A3N7HJ04"/>
<dbReference type="OrthoDB" id="8905216at2"/>
<reference evidence="1 2" key="1">
    <citation type="submission" date="2018-08" db="EMBL/GenBank/DDBJ databases">
        <authorList>
            <person name="Khan S.A."/>
            <person name="Jeon C.O."/>
            <person name="Chun B.H."/>
            <person name="Jeong S.E."/>
        </authorList>
    </citation>
    <scope>NUCLEOTIDE SEQUENCE [LARGE SCALE GENOMIC DNA]</scope>
    <source>
        <strain evidence="1 2">S-16</strain>
    </source>
</reference>
<accession>A0A3N7HJ04</accession>
<organism evidence="1 2">
    <name type="scientific">Piscinibacter terrae</name>
    <dbReference type="NCBI Taxonomy" id="2496871"/>
    <lineage>
        <taxon>Bacteria</taxon>
        <taxon>Pseudomonadati</taxon>
        <taxon>Pseudomonadota</taxon>
        <taxon>Betaproteobacteria</taxon>
        <taxon>Burkholderiales</taxon>
        <taxon>Sphaerotilaceae</taxon>
        <taxon>Piscinibacter</taxon>
    </lineage>
</organism>
<evidence type="ECO:0000313" key="2">
    <source>
        <dbReference type="Proteomes" id="UP000267464"/>
    </source>
</evidence>
<dbReference type="Proteomes" id="UP000267464">
    <property type="component" value="Unassembled WGS sequence"/>
</dbReference>
<reference evidence="1 2" key="2">
    <citation type="submission" date="2018-12" db="EMBL/GenBank/DDBJ databases">
        <title>Rhizobacter gummiphilus sp. nov., a rubber-degrading bacterium isolated from the soil of a botanical garden in Japan.</title>
        <authorList>
            <person name="Shunsuke S.S."/>
        </authorList>
    </citation>
    <scope>NUCLEOTIDE SEQUENCE [LARGE SCALE GENOMIC DNA]</scope>
    <source>
        <strain evidence="1 2">S-16</strain>
    </source>
</reference>
<dbReference type="RefSeq" id="WP_124542855.1">
    <property type="nucleotide sequence ID" value="NZ_QUSW01000008.1"/>
</dbReference>
<sequence length="138" mass="15559">MATSKNNAGDVGAFEFELTDFDTARQALEELPAGIAEVQRLKPGYWEARRRAAEPTDRALSGVALDWLSKLPSTVRPSRLAERFPRVANQIALNWASGMRCAETFDDLLVDHRGGRHGFPYDVEVELRGLKEYRQVLR</sequence>
<protein>
    <submittedName>
        <fullName evidence="1">Uncharacterized protein</fullName>
    </submittedName>
</protein>
<gene>
    <name evidence="1" type="ORF">DZC73_23640</name>
</gene>
<dbReference type="EMBL" id="QUSW01000008">
    <property type="protein sequence ID" value="RQP22014.1"/>
    <property type="molecule type" value="Genomic_DNA"/>
</dbReference>
<proteinExistence type="predicted"/>